<dbReference type="GO" id="GO:0016925">
    <property type="term" value="P:protein sumoylation"/>
    <property type="evidence" value="ECO:0007669"/>
    <property type="project" value="TreeGrafter"/>
</dbReference>
<dbReference type="PANTHER" id="PTHR10953:SF162">
    <property type="entry name" value="SUMO-ACTIVATING ENZYME SUBUNIT 1"/>
    <property type="match status" value="1"/>
</dbReference>
<dbReference type="Proteomes" id="UP000268162">
    <property type="component" value="Unassembled WGS sequence"/>
</dbReference>
<evidence type="ECO:0000313" key="4">
    <source>
        <dbReference type="Proteomes" id="UP000268162"/>
    </source>
</evidence>
<proteinExistence type="predicted"/>
<gene>
    <name evidence="3" type="ORF">BJ085DRAFT_39928</name>
</gene>
<dbReference type="Pfam" id="PF00899">
    <property type="entry name" value="ThiF"/>
    <property type="match status" value="1"/>
</dbReference>
<dbReference type="SUPFAM" id="SSF69572">
    <property type="entry name" value="Activating enzymes of the ubiquitin-like proteins"/>
    <property type="match status" value="1"/>
</dbReference>
<reference evidence="4" key="1">
    <citation type="journal article" date="2018" name="Nat. Microbiol.">
        <title>Leveraging single-cell genomics to expand the fungal tree of life.</title>
        <authorList>
            <person name="Ahrendt S.R."/>
            <person name="Quandt C.A."/>
            <person name="Ciobanu D."/>
            <person name="Clum A."/>
            <person name="Salamov A."/>
            <person name="Andreopoulos B."/>
            <person name="Cheng J.F."/>
            <person name="Woyke T."/>
            <person name="Pelin A."/>
            <person name="Henrissat B."/>
            <person name="Reynolds N.K."/>
            <person name="Benny G.L."/>
            <person name="Smith M.E."/>
            <person name="James T.Y."/>
            <person name="Grigoriev I.V."/>
        </authorList>
    </citation>
    <scope>NUCLEOTIDE SEQUENCE [LARGE SCALE GENOMIC DNA]</scope>
    <source>
        <strain evidence="4">RSA 468</strain>
    </source>
</reference>
<dbReference type="GO" id="GO:0019948">
    <property type="term" value="F:SUMO activating enzyme activity"/>
    <property type="evidence" value="ECO:0007669"/>
    <property type="project" value="TreeGrafter"/>
</dbReference>
<feature type="domain" description="THIF-type NAD/FAD binding fold" evidence="2">
    <location>
        <begin position="32"/>
        <end position="360"/>
    </location>
</feature>
<dbReference type="PANTHER" id="PTHR10953">
    <property type="entry name" value="UBIQUITIN-ACTIVATING ENZYME E1"/>
    <property type="match status" value="1"/>
</dbReference>
<sequence>MSTTTTSTAAAAAIDPSQGASQGITEEEAALYDRQIRLWGLDAQQRLRNSRIRVAGLKSPIALELCKNLVLAGIGQLFLMDNRLVEASDLTTLYCCLGDEACVGTKLIEVYKKYLQTLNPRVIIIPEDLATDELQSAHFETAHLTCLVDSTPANIIRVAQCYRDHTVNQEVPRSNDSGSAVPPPNGLLTSGAYGEVGYIFADLHIFTYKRNDPKTTSPPQPKSASPETAQPTNTKVQVTYPALEAVLSRGWSEISERQLKRKLSPVWLAVTVLWQFEMAKESTGLVEESQLGEFKSNWLNERGLPPNYIPDELLGRLRQDWTANPSVPVGAILGGVLAQECIKVVAGNEPALHNVFVFDGEHYLGVTNNV</sequence>
<evidence type="ECO:0000313" key="3">
    <source>
        <dbReference type="EMBL" id="RKP37045.1"/>
    </source>
</evidence>
<feature type="region of interest" description="Disordered" evidence="1">
    <location>
        <begin position="211"/>
        <end position="235"/>
    </location>
</feature>
<dbReference type="InterPro" id="IPR000594">
    <property type="entry name" value="ThiF_NAD_FAD-bd"/>
</dbReference>
<protein>
    <recommendedName>
        <fullName evidence="2">THIF-type NAD/FAD binding fold domain-containing protein</fullName>
    </recommendedName>
</protein>
<dbReference type="STRING" id="215637.A0A4P9ZU28"/>
<dbReference type="AlphaFoldDB" id="A0A4P9ZU28"/>
<organism evidence="3 4">
    <name type="scientific">Dimargaris cristalligena</name>
    <dbReference type="NCBI Taxonomy" id="215637"/>
    <lineage>
        <taxon>Eukaryota</taxon>
        <taxon>Fungi</taxon>
        <taxon>Fungi incertae sedis</taxon>
        <taxon>Zoopagomycota</taxon>
        <taxon>Kickxellomycotina</taxon>
        <taxon>Dimargaritomycetes</taxon>
        <taxon>Dimargaritales</taxon>
        <taxon>Dimargaritaceae</taxon>
        <taxon>Dimargaris</taxon>
    </lineage>
</organism>
<accession>A0A4P9ZU28</accession>
<evidence type="ECO:0000256" key="1">
    <source>
        <dbReference type="SAM" id="MobiDB-lite"/>
    </source>
</evidence>
<dbReference type="Gene3D" id="3.40.50.720">
    <property type="entry name" value="NAD(P)-binding Rossmann-like Domain"/>
    <property type="match status" value="1"/>
</dbReference>
<dbReference type="InterPro" id="IPR035985">
    <property type="entry name" value="Ubiquitin-activating_enz"/>
</dbReference>
<dbReference type="GO" id="GO:0031510">
    <property type="term" value="C:SUMO activating enzyme complex"/>
    <property type="evidence" value="ECO:0007669"/>
    <property type="project" value="TreeGrafter"/>
</dbReference>
<name>A0A4P9ZU28_9FUNG</name>
<dbReference type="InterPro" id="IPR045886">
    <property type="entry name" value="ThiF/MoeB/HesA"/>
</dbReference>
<evidence type="ECO:0000259" key="2">
    <source>
        <dbReference type="Pfam" id="PF00899"/>
    </source>
</evidence>
<dbReference type="GO" id="GO:0005737">
    <property type="term" value="C:cytoplasm"/>
    <property type="evidence" value="ECO:0007669"/>
    <property type="project" value="TreeGrafter"/>
</dbReference>
<feature type="compositionally biased region" description="Polar residues" evidence="1">
    <location>
        <begin position="222"/>
        <end position="235"/>
    </location>
</feature>
<dbReference type="EMBL" id="ML002551">
    <property type="protein sequence ID" value="RKP37045.1"/>
    <property type="molecule type" value="Genomic_DNA"/>
</dbReference>
<keyword evidence="4" id="KW-1185">Reference proteome</keyword>